<organism evidence="1 2">
    <name type="scientific">Mycena alexandri</name>
    <dbReference type="NCBI Taxonomy" id="1745969"/>
    <lineage>
        <taxon>Eukaryota</taxon>
        <taxon>Fungi</taxon>
        <taxon>Dikarya</taxon>
        <taxon>Basidiomycota</taxon>
        <taxon>Agaricomycotina</taxon>
        <taxon>Agaricomycetes</taxon>
        <taxon>Agaricomycetidae</taxon>
        <taxon>Agaricales</taxon>
        <taxon>Marasmiineae</taxon>
        <taxon>Mycenaceae</taxon>
        <taxon>Mycena</taxon>
    </lineage>
</organism>
<reference evidence="1" key="1">
    <citation type="submission" date="2023-03" db="EMBL/GenBank/DDBJ databases">
        <title>Massive genome expansion in bonnet fungi (Mycena s.s.) driven by repeated elements and novel gene families across ecological guilds.</title>
        <authorList>
            <consortium name="Lawrence Berkeley National Laboratory"/>
            <person name="Harder C.B."/>
            <person name="Miyauchi S."/>
            <person name="Viragh M."/>
            <person name="Kuo A."/>
            <person name="Thoen E."/>
            <person name="Andreopoulos B."/>
            <person name="Lu D."/>
            <person name="Skrede I."/>
            <person name="Drula E."/>
            <person name="Henrissat B."/>
            <person name="Morin E."/>
            <person name="Kohler A."/>
            <person name="Barry K."/>
            <person name="LaButti K."/>
            <person name="Morin E."/>
            <person name="Salamov A."/>
            <person name="Lipzen A."/>
            <person name="Mereny Z."/>
            <person name="Hegedus B."/>
            <person name="Baldrian P."/>
            <person name="Stursova M."/>
            <person name="Weitz H."/>
            <person name="Taylor A."/>
            <person name="Grigoriev I.V."/>
            <person name="Nagy L.G."/>
            <person name="Martin F."/>
            <person name="Kauserud H."/>
        </authorList>
    </citation>
    <scope>NUCLEOTIDE SEQUENCE</scope>
    <source>
        <strain evidence="1">CBHHK200</strain>
    </source>
</reference>
<dbReference type="EMBL" id="JARJCM010000063">
    <property type="protein sequence ID" value="KAJ7033737.1"/>
    <property type="molecule type" value="Genomic_DNA"/>
</dbReference>
<gene>
    <name evidence="1" type="ORF">C8F04DRAFT_957482</name>
</gene>
<proteinExistence type="predicted"/>
<keyword evidence="2" id="KW-1185">Reference proteome</keyword>
<sequence length="677" mass="77313">IFEVPSVEYRAYERLPPASADILTQVVRTLPEMLPEPETDPDSMFEDKAQDDYIGIATSSSPPMTSTQSLEMLIAQKDYAQAERVLEELVEVGTEIPFSFAYEMAAIAAVRVPATTSIEMDEQVKTFRKWFSLIPLAHQSPPRKFSTLRRYIMHTPLNSLKLIMEFSLLAAKKGYAASTHQHAIGVVCMYGDPEHTLSYIEQLRSLSRSYLQQYAHRHDVVRLDRRLHVDMIGVAVRRLANAGRFDHAVQLVPDPLQTDTYLSSYTWLFLLNRLKKTNDPQYEPHIKFVEQHQSEEIFKAPPVPTPAPKPVYDEDAIKFLESFTAEDVFLASSFPSEPPQLIVTNMAATLRALKRAFRALTPSHRPHPLTIMRFMELYLSTGRTRAISLLRNHVLNRPQDRQPFIFAEMLFHARYGKPDLVIWTFATHYYMVGVPRDEIIIRLRKMELDPADVALWGCTPPWKLYPNPRETAVIWRALLQFADDERVMEKLYGKLLQYADSSTRTKPVLHPGVPLLQPPPGWGTAVDESAFTPFVRSMGTAFGNERGALVIKEMGNVGLSPTIYQLTELAMLYSRSGDIPRTFYILNQVESARDQDSAVRVDQVFYVAIARGFLISNQLQAALAVERRMLRRYGFKAGKSRLLDELYEDIQTARQGQKVPHRDVRDCLLEFLMGCPF</sequence>
<dbReference type="AlphaFoldDB" id="A0AAD6SUM3"/>
<evidence type="ECO:0000313" key="2">
    <source>
        <dbReference type="Proteomes" id="UP001218188"/>
    </source>
</evidence>
<evidence type="ECO:0000313" key="1">
    <source>
        <dbReference type="EMBL" id="KAJ7033737.1"/>
    </source>
</evidence>
<feature type="non-terminal residue" evidence="1">
    <location>
        <position position="1"/>
    </location>
</feature>
<accession>A0AAD6SUM3</accession>
<name>A0AAD6SUM3_9AGAR</name>
<protein>
    <submittedName>
        <fullName evidence="1">Uncharacterized protein</fullName>
    </submittedName>
</protein>
<dbReference type="Proteomes" id="UP001218188">
    <property type="component" value="Unassembled WGS sequence"/>
</dbReference>
<comment type="caution">
    <text evidence="1">The sequence shown here is derived from an EMBL/GenBank/DDBJ whole genome shotgun (WGS) entry which is preliminary data.</text>
</comment>